<dbReference type="PANTHER" id="PTHR42939:SF1">
    <property type="entry name" value="ABC TRANSPORTER ATP-BINDING PROTEIN ALBC-RELATED"/>
    <property type="match status" value="1"/>
</dbReference>
<dbReference type="InterPro" id="IPR017871">
    <property type="entry name" value="ABC_transporter-like_CS"/>
</dbReference>
<keyword evidence="6" id="KW-1185">Reference proteome</keyword>
<evidence type="ECO:0000256" key="1">
    <source>
        <dbReference type="ARBA" id="ARBA00022448"/>
    </source>
</evidence>
<dbReference type="SMART" id="SM00382">
    <property type="entry name" value="AAA"/>
    <property type="match status" value="1"/>
</dbReference>
<dbReference type="InterPro" id="IPR051782">
    <property type="entry name" value="ABC_Transporter_VariousFunc"/>
</dbReference>
<proteinExistence type="predicted"/>
<sequence length="291" mass="32878">MMIYVNEVAYSYDNVPVLEKVSFEEKEPVIAGLWGRNGAGKTTLMRLLAGHQRPHGGTVHVMGSAPYGNPSAVQHVCYMQEDHPFSIIWTVQDALRFGRYFNANWDQATADRLVETFRLDRKKKVSKLSKGMKSALQFIIGLSSHADLTILDEPTNGLDAGIRRKLYEALRESHEESPRLILISTHHIEEVQTLCESLIVMHKGKLLYHQPIDEFREQGIWLAGERSAVTSVIDGYHVLEQSALGSKIRVMLDAPYSKQWKDQAQAYGLSIEKADLQNYLLNITEDAEVNV</sequence>
<feature type="domain" description="ABC transporter" evidence="4">
    <location>
        <begin position="3"/>
        <end position="228"/>
    </location>
</feature>
<dbReference type="GO" id="GO:0005524">
    <property type="term" value="F:ATP binding"/>
    <property type="evidence" value="ECO:0007669"/>
    <property type="project" value="UniProtKB-KW"/>
</dbReference>
<gene>
    <name evidence="5" type="ORF">ACFFJ8_07865</name>
</gene>
<dbReference type="InterPro" id="IPR003593">
    <property type="entry name" value="AAA+_ATPase"/>
</dbReference>
<dbReference type="Proteomes" id="UP001589818">
    <property type="component" value="Unassembled WGS sequence"/>
</dbReference>
<evidence type="ECO:0000313" key="6">
    <source>
        <dbReference type="Proteomes" id="UP001589818"/>
    </source>
</evidence>
<dbReference type="RefSeq" id="WP_256555260.1">
    <property type="nucleotide sequence ID" value="NZ_JANHOF010000004.1"/>
</dbReference>
<protein>
    <submittedName>
        <fullName evidence="5">ABC transporter ATP-binding protein</fullName>
    </submittedName>
</protein>
<dbReference type="PROSITE" id="PS00211">
    <property type="entry name" value="ABC_TRANSPORTER_1"/>
    <property type="match status" value="1"/>
</dbReference>
<dbReference type="PANTHER" id="PTHR42939">
    <property type="entry name" value="ABC TRANSPORTER ATP-BINDING PROTEIN ALBC-RELATED"/>
    <property type="match status" value="1"/>
</dbReference>
<dbReference type="InterPro" id="IPR003439">
    <property type="entry name" value="ABC_transporter-like_ATP-bd"/>
</dbReference>
<keyword evidence="2" id="KW-0547">Nucleotide-binding</keyword>
<comment type="caution">
    <text evidence="5">The sequence shown here is derived from an EMBL/GenBank/DDBJ whole genome shotgun (WGS) entry which is preliminary data.</text>
</comment>
<keyword evidence="3 5" id="KW-0067">ATP-binding</keyword>
<dbReference type="CDD" id="cd03230">
    <property type="entry name" value="ABC_DR_subfamily_A"/>
    <property type="match status" value="1"/>
</dbReference>
<dbReference type="InterPro" id="IPR027417">
    <property type="entry name" value="P-loop_NTPase"/>
</dbReference>
<evidence type="ECO:0000313" key="5">
    <source>
        <dbReference type="EMBL" id="MFC0391293.1"/>
    </source>
</evidence>
<accession>A0ABV6J5Z3</accession>
<keyword evidence="1" id="KW-0813">Transport</keyword>
<evidence type="ECO:0000259" key="4">
    <source>
        <dbReference type="PROSITE" id="PS50893"/>
    </source>
</evidence>
<evidence type="ECO:0000256" key="2">
    <source>
        <dbReference type="ARBA" id="ARBA00022741"/>
    </source>
</evidence>
<dbReference type="PROSITE" id="PS50893">
    <property type="entry name" value="ABC_TRANSPORTER_2"/>
    <property type="match status" value="1"/>
</dbReference>
<dbReference type="SUPFAM" id="SSF52540">
    <property type="entry name" value="P-loop containing nucleoside triphosphate hydrolases"/>
    <property type="match status" value="1"/>
</dbReference>
<name>A0ABV6J5Z3_9BACL</name>
<organism evidence="5 6">
    <name type="scientific">Paenibacillus mendelii</name>
    <dbReference type="NCBI Taxonomy" id="206163"/>
    <lineage>
        <taxon>Bacteria</taxon>
        <taxon>Bacillati</taxon>
        <taxon>Bacillota</taxon>
        <taxon>Bacilli</taxon>
        <taxon>Bacillales</taxon>
        <taxon>Paenibacillaceae</taxon>
        <taxon>Paenibacillus</taxon>
    </lineage>
</organism>
<dbReference type="Gene3D" id="3.40.50.300">
    <property type="entry name" value="P-loop containing nucleotide triphosphate hydrolases"/>
    <property type="match status" value="1"/>
</dbReference>
<evidence type="ECO:0000256" key="3">
    <source>
        <dbReference type="ARBA" id="ARBA00022840"/>
    </source>
</evidence>
<dbReference type="EMBL" id="JBHLVF010000010">
    <property type="protein sequence ID" value="MFC0391293.1"/>
    <property type="molecule type" value="Genomic_DNA"/>
</dbReference>
<dbReference type="Pfam" id="PF00005">
    <property type="entry name" value="ABC_tran"/>
    <property type="match status" value="1"/>
</dbReference>
<reference evidence="5 6" key="1">
    <citation type="submission" date="2024-09" db="EMBL/GenBank/DDBJ databases">
        <authorList>
            <person name="Sun Q."/>
            <person name="Mori K."/>
        </authorList>
    </citation>
    <scope>NUCLEOTIDE SEQUENCE [LARGE SCALE GENOMIC DNA]</scope>
    <source>
        <strain evidence="5 6">CCM 4839</strain>
    </source>
</reference>